<dbReference type="GO" id="GO:0006564">
    <property type="term" value="P:L-serine biosynthetic process"/>
    <property type="evidence" value="ECO:0007669"/>
    <property type="project" value="TreeGrafter"/>
</dbReference>
<dbReference type="SUPFAM" id="SSF56784">
    <property type="entry name" value="HAD-like"/>
    <property type="match status" value="1"/>
</dbReference>
<dbReference type="NCBIfam" id="TIGR01490">
    <property type="entry name" value="HAD-SF-IB-hyp1"/>
    <property type="match status" value="1"/>
</dbReference>
<dbReference type="Gene3D" id="3.40.50.1000">
    <property type="entry name" value="HAD superfamily/HAD-like"/>
    <property type="match status" value="1"/>
</dbReference>
<dbReference type="Pfam" id="PF12710">
    <property type="entry name" value="HAD"/>
    <property type="match status" value="1"/>
</dbReference>
<reference evidence="1" key="1">
    <citation type="submission" date="2023-08" db="EMBL/GenBank/DDBJ databases">
        <title>Complete genome sequence of Shewanella oncorhynchi Z-P2, a siderophore putrebactin-producing bacterium.</title>
        <authorList>
            <person name="Zhang Y."/>
        </authorList>
    </citation>
    <scope>NUCLEOTIDE SEQUENCE</scope>
    <source>
        <strain evidence="1">Z-P2</strain>
    </source>
</reference>
<dbReference type="Gene3D" id="1.20.1440.100">
    <property type="entry name" value="SG protein - dephosphorylation function"/>
    <property type="match status" value="1"/>
</dbReference>
<sequence>MNLALFDFDGTITDTDMYTKFIRFTASKRRTVVARCLLLPLYSLYRIGWFPARKLRPIVSYLAFRGRDYQQLNTMAATYAQEVIPKHVMPHALNKIRWYQENGDTVVVVSASLDVYLKHWCTPLGLTLISSELEVKNGILSGYYATGDVSCETKAIKVRHTFDLNSYERIYAYSDTAEDLAMLQLAHEKYMNWNEVTY</sequence>
<dbReference type="GO" id="GO:0000287">
    <property type="term" value="F:magnesium ion binding"/>
    <property type="evidence" value="ECO:0007669"/>
    <property type="project" value="TreeGrafter"/>
</dbReference>
<dbReference type="InterPro" id="IPR050582">
    <property type="entry name" value="HAD-like_SerB"/>
</dbReference>
<dbReference type="NCBIfam" id="TIGR01488">
    <property type="entry name" value="HAD-SF-IB"/>
    <property type="match status" value="1"/>
</dbReference>
<dbReference type="KEGG" id="sog:RA178_14550"/>
<dbReference type="InterPro" id="IPR036412">
    <property type="entry name" value="HAD-like_sf"/>
</dbReference>
<dbReference type="PANTHER" id="PTHR43344">
    <property type="entry name" value="PHOSPHOSERINE PHOSPHATASE"/>
    <property type="match status" value="1"/>
</dbReference>
<protein>
    <submittedName>
        <fullName evidence="1">HAD-IB family hydrolase</fullName>
    </submittedName>
</protein>
<accession>A0AA50KAL2</accession>
<proteinExistence type="predicted"/>
<dbReference type="PANTHER" id="PTHR43344:SF14">
    <property type="entry name" value="HAD-IB FAMILY HYDROLASE"/>
    <property type="match status" value="1"/>
</dbReference>
<organism evidence="1">
    <name type="scientific">Shewanella oncorhynchi</name>
    <dbReference type="NCBI Taxonomy" id="2726434"/>
    <lineage>
        <taxon>Bacteria</taxon>
        <taxon>Pseudomonadati</taxon>
        <taxon>Pseudomonadota</taxon>
        <taxon>Gammaproteobacteria</taxon>
        <taxon>Alteromonadales</taxon>
        <taxon>Shewanellaceae</taxon>
        <taxon>Shewanella</taxon>
    </lineage>
</organism>
<dbReference type="Proteomes" id="UP001236800">
    <property type="component" value="Chromosome"/>
</dbReference>
<dbReference type="InterPro" id="IPR023214">
    <property type="entry name" value="HAD_sf"/>
</dbReference>
<name>A0AA50KAL2_9GAMM</name>
<gene>
    <name evidence="1" type="ORF">RA178_14550</name>
</gene>
<dbReference type="GO" id="GO:0036424">
    <property type="term" value="F:L-phosphoserine phosphatase activity"/>
    <property type="evidence" value="ECO:0007669"/>
    <property type="project" value="TreeGrafter"/>
</dbReference>
<dbReference type="GeneID" id="301340427"/>
<dbReference type="AlphaFoldDB" id="A0AA50KAL2"/>
<keyword evidence="1" id="KW-0378">Hydrolase</keyword>
<dbReference type="EMBL" id="CP132914">
    <property type="protein sequence ID" value="WMB71639.1"/>
    <property type="molecule type" value="Genomic_DNA"/>
</dbReference>
<evidence type="ECO:0000313" key="1">
    <source>
        <dbReference type="EMBL" id="WMB71639.1"/>
    </source>
</evidence>
<dbReference type="InterPro" id="IPR006385">
    <property type="entry name" value="HAD_hydro_SerB1"/>
</dbReference>
<dbReference type="RefSeq" id="WP_306682478.1">
    <property type="nucleotide sequence ID" value="NZ_CP132914.1"/>
</dbReference>
<dbReference type="GO" id="GO:0005737">
    <property type="term" value="C:cytoplasm"/>
    <property type="evidence" value="ECO:0007669"/>
    <property type="project" value="TreeGrafter"/>
</dbReference>